<dbReference type="SMART" id="SM00256">
    <property type="entry name" value="FBOX"/>
    <property type="match status" value="1"/>
</dbReference>
<dbReference type="OrthoDB" id="435188at2759"/>
<gene>
    <name evidence="3" type="primary">LOC110983361</name>
</gene>
<dbReference type="Gene3D" id="2.130.10.10">
    <property type="entry name" value="YVTN repeat-like/Quinoprotein amine dehydrogenase"/>
    <property type="match status" value="2"/>
</dbReference>
<dbReference type="Gene3D" id="1.20.1280.50">
    <property type="match status" value="1"/>
</dbReference>
<sequence length="397" mass="44930">MASLLDLPDEVLLAILTHLSIADIGRTAQVCRRLSHLIGQDAVWRPISKNLVNIHEEEDETKRCTHYRTGRRYVSLKEKCRISLNWSTGHKRDILLCKFKTRYLPWLQLDGQHLYSSQGDKVHCFRLSDHGHIFKKPVVSFLGQSGDVSRFVVRNGNLLTSGCDGKMLLYHKHTGALLGCYQPDHRLPSCVNFTSVDMTDDVVIGGLNDQCIHLWSLHSQQSILSIPVLDRVWSVHASPSQSSFASGNAGTADHQPLKIWDIENGRHILSVGSNWRHGAGILHMQYESPDTLLSCGYDTAVRMWDLRTSCQSPVIELEDPHDYTVYRLQSDGKYLIASGTALWSVVRLWDKRMTKTLQQSFFVDRRSNSPVYSLQFNGSHMYVALNTSLRALSFAAN</sequence>
<dbReference type="CDD" id="cd20090">
    <property type="entry name" value="F-box_FBXW4"/>
    <property type="match status" value="1"/>
</dbReference>
<dbReference type="PANTHER" id="PTHR14381">
    <property type="entry name" value="DACTYLIN"/>
    <property type="match status" value="1"/>
</dbReference>
<dbReference type="InterPro" id="IPR036047">
    <property type="entry name" value="F-box-like_dom_sf"/>
</dbReference>
<dbReference type="SUPFAM" id="SSF50978">
    <property type="entry name" value="WD40 repeat-like"/>
    <property type="match status" value="1"/>
</dbReference>
<dbReference type="InterPro" id="IPR052301">
    <property type="entry name" value="SCF_F-box/WD-repeat"/>
</dbReference>
<keyword evidence="2" id="KW-1185">Reference proteome</keyword>
<dbReference type="InterPro" id="IPR015943">
    <property type="entry name" value="WD40/YVTN_repeat-like_dom_sf"/>
</dbReference>
<dbReference type="Pfam" id="PF12937">
    <property type="entry name" value="F-box-like"/>
    <property type="match status" value="1"/>
</dbReference>
<dbReference type="Proteomes" id="UP000694845">
    <property type="component" value="Unplaced"/>
</dbReference>
<dbReference type="CTD" id="6468"/>
<dbReference type="InterPro" id="IPR001810">
    <property type="entry name" value="F-box_dom"/>
</dbReference>
<evidence type="ECO:0000313" key="2">
    <source>
        <dbReference type="Proteomes" id="UP000694845"/>
    </source>
</evidence>
<protein>
    <submittedName>
        <fullName evidence="3">F-box/WD repeat-containing protein 4-like isoform X1</fullName>
    </submittedName>
</protein>
<dbReference type="GeneID" id="110983361"/>
<organism evidence="2 3">
    <name type="scientific">Acanthaster planci</name>
    <name type="common">Crown-of-thorns starfish</name>
    <dbReference type="NCBI Taxonomy" id="133434"/>
    <lineage>
        <taxon>Eukaryota</taxon>
        <taxon>Metazoa</taxon>
        <taxon>Echinodermata</taxon>
        <taxon>Eleutherozoa</taxon>
        <taxon>Asterozoa</taxon>
        <taxon>Asteroidea</taxon>
        <taxon>Valvatacea</taxon>
        <taxon>Valvatida</taxon>
        <taxon>Acanthasteridae</taxon>
        <taxon>Acanthaster</taxon>
    </lineage>
</organism>
<evidence type="ECO:0000313" key="3">
    <source>
        <dbReference type="RefSeq" id="XP_022098256.1"/>
    </source>
</evidence>
<dbReference type="SMART" id="SM00320">
    <property type="entry name" value="WD40"/>
    <property type="match status" value="5"/>
</dbReference>
<feature type="domain" description="F-box" evidence="1">
    <location>
        <begin position="1"/>
        <end position="47"/>
    </location>
</feature>
<dbReference type="GO" id="GO:0019005">
    <property type="term" value="C:SCF ubiquitin ligase complex"/>
    <property type="evidence" value="ECO:0007669"/>
    <property type="project" value="TreeGrafter"/>
</dbReference>
<dbReference type="SUPFAM" id="SSF81383">
    <property type="entry name" value="F-box domain"/>
    <property type="match status" value="1"/>
</dbReference>
<dbReference type="KEGG" id="aplc:110983361"/>
<dbReference type="AlphaFoldDB" id="A0A8B7Z4I0"/>
<dbReference type="InterPro" id="IPR036322">
    <property type="entry name" value="WD40_repeat_dom_sf"/>
</dbReference>
<reference evidence="3" key="1">
    <citation type="submission" date="2025-08" db="UniProtKB">
        <authorList>
            <consortium name="RefSeq"/>
        </authorList>
    </citation>
    <scope>IDENTIFICATION</scope>
</reference>
<dbReference type="PANTHER" id="PTHR14381:SF1">
    <property type="entry name" value="F-BOX_WD REPEAT-CONTAINING PROTEIN 4"/>
    <property type="match status" value="1"/>
</dbReference>
<dbReference type="FunFam" id="2.130.10.10:FF:002194">
    <property type="entry name" value="Uncharacterized protein"/>
    <property type="match status" value="1"/>
</dbReference>
<dbReference type="GO" id="GO:0031146">
    <property type="term" value="P:SCF-dependent proteasomal ubiquitin-dependent protein catabolic process"/>
    <property type="evidence" value="ECO:0007669"/>
    <property type="project" value="TreeGrafter"/>
</dbReference>
<dbReference type="PROSITE" id="PS50181">
    <property type="entry name" value="FBOX"/>
    <property type="match status" value="1"/>
</dbReference>
<accession>A0A8B7Z4I0</accession>
<dbReference type="InterPro" id="IPR001680">
    <property type="entry name" value="WD40_rpt"/>
</dbReference>
<proteinExistence type="predicted"/>
<dbReference type="RefSeq" id="XP_022098256.1">
    <property type="nucleotide sequence ID" value="XM_022242564.1"/>
</dbReference>
<name>A0A8B7Z4I0_ACAPL</name>
<evidence type="ECO:0000259" key="1">
    <source>
        <dbReference type="PROSITE" id="PS50181"/>
    </source>
</evidence>